<feature type="compositionally biased region" description="Low complexity" evidence="1">
    <location>
        <begin position="99"/>
        <end position="113"/>
    </location>
</feature>
<reference evidence="4" key="3">
    <citation type="submission" date="2025-04" db="UniProtKB">
        <authorList>
            <consortium name="RefSeq"/>
        </authorList>
    </citation>
    <scope>IDENTIFICATION</scope>
    <source>
        <strain evidence="4">CBS 304.34</strain>
    </source>
</reference>
<evidence type="ECO:0000313" key="3">
    <source>
        <dbReference type="Proteomes" id="UP000504636"/>
    </source>
</evidence>
<feature type="region of interest" description="Disordered" evidence="1">
    <location>
        <begin position="188"/>
        <end position="302"/>
    </location>
</feature>
<dbReference type="EMBL" id="MU003692">
    <property type="protein sequence ID" value="KAF2817281.1"/>
    <property type="molecule type" value="Genomic_DNA"/>
</dbReference>
<accession>A0A6A6Z838</accession>
<dbReference type="AlphaFoldDB" id="A0A6A6Z838"/>
<proteinExistence type="predicted"/>
<organism evidence="2">
    <name type="scientific">Mytilinidion resinicola</name>
    <dbReference type="NCBI Taxonomy" id="574789"/>
    <lineage>
        <taxon>Eukaryota</taxon>
        <taxon>Fungi</taxon>
        <taxon>Dikarya</taxon>
        <taxon>Ascomycota</taxon>
        <taxon>Pezizomycotina</taxon>
        <taxon>Dothideomycetes</taxon>
        <taxon>Pleosporomycetidae</taxon>
        <taxon>Mytilinidiales</taxon>
        <taxon>Mytilinidiaceae</taxon>
        <taxon>Mytilinidion</taxon>
    </lineage>
</organism>
<feature type="region of interest" description="Disordered" evidence="1">
    <location>
        <begin position="43"/>
        <end position="119"/>
    </location>
</feature>
<feature type="compositionally biased region" description="Acidic residues" evidence="1">
    <location>
        <begin position="266"/>
        <end position="279"/>
    </location>
</feature>
<dbReference type="Proteomes" id="UP000504636">
    <property type="component" value="Unplaced"/>
</dbReference>
<feature type="compositionally biased region" description="Polar residues" evidence="1">
    <location>
        <begin position="190"/>
        <end position="221"/>
    </location>
</feature>
<dbReference type="RefSeq" id="XP_033584245.1">
    <property type="nucleotide sequence ID" value="XM_033716406.1"/>
</dbReference>
<dbReference type="GeneID" id="54457299"/>
<feature type="compositionally biased region" description="Polar residues" evidence="1">
    <location>
        <begin position="253"/>
        <end position="264"/>
    </location>
</feature>
<evidence type="ECO:0000313" key="2">
    <source>
        <dbReference type="EMBL" id="KAF2817281.1"/>
    </source>
</evidence>
<gene>
    <name evidence="2 4" type="ORF">BDZ99DRAFT_404809</name>
</gene>
<protein>
    <submittedName>
        <fullName evidence="2 4">Uncharacterized protein</fullName>
    </submittedName>
</protein>
<keyword evidence="3" id="KW-1185">Reference proteome</keyword>
<feature type="non-terminal residue" evidence="2">
    <location>
        <position position="302"/>
    </location>
</feature>
<reference evidence="4" key="2">
    <citation type="submission" date="2020-04" db="EMBL/GenBank/DDBJ databases">
        <authorList>
            <consortium name="NCBI Genome Project"/>
        </authorList>
    </citation>
    <scope>NUCLEOTIDE SEQUENCE</scope>
    <source>
        <strain evidence="4">CBS 304.34</strain>
    </source>
</reference>
<dbReference type="OrthoDB" id="5333304at2759"/>
<sequence length="302" mass="32770">MVSGATAPPYLNGASPASIEERRWTDFYAKLFELRDEVFAGKHPRIKLPDSVLEQVAPRPPQNNSHYSHSSRPTTNGTPNGAYAALNIPPRYPDNSSLQYQPGPYQPQAPNGQRSFNAKSASSIDPVLLTKSDDLVRAELQLKRQRVERVLKDQVDKKAHLKDLDAESRLDVDGLLAEALQLVKPVSGLPSATNRNSEGNGSDSFDENSYYSSQVNTSWSSDDVEAPQNFNNGADAGATNLQGIAPLSKPAAATSNVAATSLPTPQDDEPYEPADDLELYEPPAATVHEDEDEESDYSPPPA</sequence>
<name>A0A6A6Z838_9PEZI</name>
<evidence type="ECO:0000256" key="1">
    <source>
        <dbReference type="SAM" id="MobiDB-lite"/>
    </source>
</evidence>
<reference evidence="2 4" key="1">
    <citation type="journal article" date="2020" name="Stud. Mycol.">
        <title>101 Dothideomycetes genomes: a test case for predicting lifestyles and emergence of pathogens.</title>
        <authorList>
            <person name="Haridas S."/>
            <person name="Albert R."/>
            <person name="Binder M."/>
            <person name="Bloem J."/>
            <person name="Labutti K."/>
            <person name="Salamov A."/>
            <person name="Andreopoulos B."/>
            <person name="Baker S."/>
            <person name="Barry K."/>
            <person name="Bills G."/>
            <person name="Bluhm B."/>
            <person name="Cannon C."/>
            <person name="Castanera R."/>
            <person name="Culley D."/>
            <person name="Daum C."/>
            <person name="Ezra D."/>
            <person name="Gonzalez J."/>
            <person name="Henrissat B."/>
            <person name="Kuo A."/>
            <person name="Liang C."/>
            <person name="Lipzen A."/>
            <person name="Lutzoni F."/>
            <person name="Magnuson J."/>
            <person name="Mondo S."/>
            <person name="Nolan M."/>
            <person name="Ohm R."/>
            <person name="Pangilinan J."/>
            <person name="Park H.-J."/>
            <person name="Ramirez L."/>
            <person name="Alfaro M."/>
            <person name="Sun H."/>
            <person name="Tritt A."/>
            <person name="Yoshinaga Y."/>
            <person name="Zwiers L.-H."/>
            <person name="Turgeon B."/>
            <person name="Goodwin S."/>
            <person name="Spatafora J."/>
            <person name="Crous P."/>
            <person name="Grigoriev I."/>
        </authorList>
    </citation>
    <scope>NUCLEOTIDE SEQUENCE</scope>
    <source>
        <strain evidence="2 4">CBS 304.34</strain>
    </source>
</reference>
<evidence type="ECO:0000313" key="4">
    <source>
        <dbReference type="RefSeq" id="XP_033584245.1"/>
    </source>
</evidence>
<feature type="compositionally biased region" description="Polar residues" evidence="1">
    <location>
        <begin position="62"/>
        <end position="79"/>
    </location>
</feature>